<feature type="active site" description="Proton donor" evidence="4">
    <location>
        <position position="30"/>
    </location>
</feature>
<comment type="similarity">
    <text evidence="1">Belongs to the aldo/keto reductase family.</text>
</comment>
<sequence length="291" mass="31646">TWQYNDSVVEQVVVDALDAGFSHIDTAYDYGNQVGVGKGLKKSGKPRESIFVTTKVPGCGLQNSSAVSPDVCKIDTVNKIELDLEQLNLEYLDMVLIHFPPCPGMDGKQKSPSEVPCYKDKSGCTHPQACDFVRAQWSVLTDYYNKKKIRAIGVSNYCSACFECLSGSTVMPMVNQVQLHVGMGADPQGFRSFAEKHQIVLQAWSPLGSGGHGSTEILSGNLTTSIGKKYGKSPVQVALKWIASHNVSIATKSSNKEHLKANTEIFDFKLSDEDLASLDAADFAKEDLNGE</sequence>
<dbReference type="InterPro" id="IPR023210">
    <property type="entry name" value="NADP_OxRdtase_dom"/>
</dbReference>
<keyword evidence="3" id="KW-0560">Oxidoreductase</keyword>
<dbReference type="PRINTS" id="PR00069">
    <property type="entry name" value="ALDKETRDTASE"/>
</dbReference>
<evidence type="ECO:0000313" key="8">
    <source>
        <dbReference type="EMBL" id="CAE7913356.1"/>
    </source>
</evidence>
<name>A0A813BMP0_9DINO</name>
<gene>
    <name evidence="8" type="ORF">SNEC2469_LOCUS31194</name>
</gene>
<dbReference type="GO" id="GO:0016616">
    <property type="term" value="F:oxidoreductase activity, acting on the CH-OH group of donors, NAD or NADP as acceptor"/>
    <property type="evidence" value="ECO:0007669"/>
    <property type="project" value="UniProtKB-ARBA"/>
</dbReference>
<keyword evidence="2" id="KW-0521">NADP</keyword>
<evidence type="ECO:0000259" key="7">
    <source>
        <dbReference type="Pfam" id="PF00248"/>
    </source>
</evidence>
<feature type="domain" description="NADP-dependent oxidoreductase" evidence="7">
    <location>
        <begin position="2"/>
        <end position="281"/>
    </location>
</feature>
<evidence type="ECO:0000256" key="6">
    <source>
        <dbReference type="PIRSR" id="PIRSR000097-3"/>
    </source>
</evidence>
<reference evidence="8" key="1">
    <citation type="submission" date="2021-02" db="EMBL/GenBank/DDBJ databases">
        <authorList>
            <person name="Dougan E. K."/>
            <person name="Rhodes N."/>
            <person name="Thang M."/>
            <person name="Chan C."/>
        </authorList>
    </citation>
    <scope>NUCLEOTIDE SEQUENCE</scope>
</reference>
<dbReference type="SUPFAM" id="SSF51430">
    <property type="entry name" value="NAD(P)-linked oxidoreductase"/>
    <property type="match status" value="1"/>
</dbReference>
<evidence type="ECO:0000256" key="5">
    <source>
        <dbReference type="PIRSR" id="PIRSR000097-2"/>
    </source>
</evidence>
<dbReference type="CDD" id="cd19071">
    <property type="entry name" value="AKR_AKR1-5-like"/>
    <property type="match status" value="1"/>
</dbReference>
<feature type="non-terminal residue" evidence="8">
    <location>
        <position position="1"/>
    </location>
</feature>
<dbReference type="InterPro" id="IPR018170">
    <property type="entry name" value="Aldo/ket_reductase_CS"/>
</dbReference>
<dbReference type="AlphaFoldDB" id="A0A813BMP0"/>
<feature type="site" description="Lowers pKa of active site Tyr" evidence="6">
    <location>
        <position position="55"/>
    </location>
</feature>
<keyword evidence="9" id="KW-1185">Reference proteome</keyword>
<comment type="caution">
    <text evidence="8">The sequence shown here is derived from an EMBL/GenBank/DDBJ whole genome shotgun (WGS) entry which is preliminary data.</text>
</comment>
<dbReference type="PROSITE" id="PS00062">
    <property type="entry name" value="ALDOKETO_REDUCTASE_2"/>
    <property type="match status" value="1"/>
</dbReference>
<dbReference type="Proteomes" id="UP000601435">
    <property type="component" value="Unassembled WGS sequence"/>
</dbReference>
<dbReference type="EMBL" id="CAJNJA010074697">
    <property type="protein sequence ID" value="CAE7913356.1"/>
    <property type="molecule type" value="Genomic_DNA"/>
</dbReference>
<feature type="binding site" evidence="5">
    <location>
        <position position="98"/>
    </location>
    <ligand>
        <name>substrate</name>
    </ligand>
</feature>
<accession>A0A813BMP0</accession>
<dbReference type="PIRSF" id="PIRSF000097">
    <property type="entry name" value="AKR"/>
    <property type="match status" value="1"/>
</dbReference>
<organism evidence="8 9">
    <name type="scientific">Symbiodinium necroappetens</name>
    <dbReference type="NCBI Taxonomy" id="1628268"/>
    <lineage>
        <taxon>Eukaryota</taxon>
        <taxon>Sar</taxon>
        <taxon>Alveolata</taxon>
        <taxon>Dinophyceae</taxon>
        <taxon>Suessiales</taxon>
        <taxon>Symbiodiniaceae</taxon>
        <taxon>Symbiodinium</taxon>
    </lineage>
</organism>
<evidence type="ECO:0000256" key="3">
    <source>
        <dbReference type="ARBA" id="ARBA00023002"/>
    </source>
</evidence>
<dbReference type="InterPro" id="IPR036812">
    <property type="entry name" value="NAD(P)_OxRdtase_dom_sf"/>
</dbReference>
<dbReference type="OrthoDB" id="416253at2759"/>
<dbReference type="PANTHER" id="PTHR43827:SF3">
    <property type="entry name" value="NADP-DEPENDENT OXIDOREDUCTASE DOMAIN-CONTAINING PROTEIN"/>
    <property type="match status" value="1"/>
</dbReference>
<dbReference type="InterPro" id="IPR020471">
    <property type="entry name" value="AKR"/>
</dbReference>
<dbReference type="Pfam" id="PF00248">
    <property type="entry name" value="Aldo_ket_red"/>
    <property type="match status" value="1"/>
</dbReference>
<dbReference type="PANTHER" id="PTHR43827">
    <property type="entry name" value="2,5-DIKETO-D-GLUCONIC ACID REDUCTASE"/>
    <property type="match status" value="1"/>
</dbReference>
<protein>
    <recommendedName>
        <fullName evidence="7">NADP-dependent oxidoreductase domain-containing protein</fullName>
    </recommendedName>
</protein>
<proteinExistence type="inferred from homology"/>
<feature type="non-terminal residue" evidence="8">
    <location>
        <position position="291"/>
    </location>
</feature>
<dbReference type="Gene3D" id="3.20.20.100">
    <property type="entry name" value="NADP-dependent oxidoreductase domain"/>
    <property type="match status" value="1"/>
</dbReference>
<evidence type="ECO:0000256" key="1">
    <source>
        <dbReference type="ARBA" id="ARBA00007905"/>
    </source>
</evidence>
<evidence type="ECO:0000256" key="2">
    <source>
        <dbReference type="ARBA" id="ARBA00022857"/>
    </source>
</evidence>
<evidence type="ECO:0000313" key="9">
    <source>
        <dbReference type="Proteomes" id="UP000601435"/>
    </source>
</evidence>
<evidence type="ECO:0000256" key="4">
    <source>
        <dbReference type="PIRSR" id="PIRSR000097-1"/>
    </source>
</evidence>